<name>A0A445MCX2_ENSVE</name>
<reference evidence="3" key="1">
    <citation type="journal article" date="2018" name="Data Brief">
        <title>Genome sequence data from 17 accessions of Ensete ventricosum, a staple food crop for millions in Ethiopia.</title>
        <authorList>
            <person name="Yemataw Z."/>
            <person name="Muzemil S."/>
            <person name="Ambachew D."/>
            <person name="Tripathi L."/>
            <person name="Tesfaye K."/>
            <person name="Chala A."/>
            <person name="Farbos A."/>
            <person name="O'Neill P."/>
            <person name="Moore K."/>
            <person name="Grant M."/>
            <person name="Studholme D.J."/>
        </authorList>
    </citation>
    <scope>NUCLEOTIDE SEQUENCE [LARGE SCALE GENOMIC DNA]</scope>
    <source>
        <tissue evidence="3">Leaf</tissue>
    </source>
</reference>
<protein>
    <recommendedName>
        <fullName evidence="4">Secreted protein</fullName>
    </recommendedName>
</protein>
<sequence length="126" mass="13704">MSDRGAAPSGSRPLWPGRRRLPLAAWLQVLPTPVNAAPAGASHARGRPRMLAVAPTRGFGRGRTAPCRGPWQQPAAPYSRPGHGWPTLHGGWPWLATPPPTRCLRCENTARTRRTILRDSISSHIV</sequence>
<evidence type="ECO:0008006" key="4">
    <source>
        <dbReference type="Google" id="ProtNLM"/>
    </source>
</evidence>
<accession>A0A445MCX2</accession>
<keyword evidence="2" id="KW-0732">Signal</keyword>
<evidence type="ECO:0000256" key="1">
    <source>
        <dbReference type="SAM" id="MobiDB-lite"/>
    </source>
</evidence>
<dbReference type="AlphaFoldDB" id="A0A445MCX2"/>
<evidence type="ECO:0000256" key="2">
    <source>
        <dbReference type="SAM" id="SignalP"/>
    </source>
</evidence>
<evidence type="ECO:0000313" key="3">
    <source>
        <dbReference type="EMBL" id="RZR72059.1"/>
    </source>
</evidence>
<organism evidence="3">
    <name type="scientific">Ensete ventricosum</name>
    <name type="common">Abyssinian banana</name>
    <name type="synonym">Musa ensete</name>
    <dbReference type="NCBI Taxonomy" id="4639"/>
    <lineage>
        <taxon>Eukaryota</taxon>
        <taxon>Viridiplantae</taxon>
        <taxon>Streptophyta</taxon>
        <taxon>Embryophyta</taxon>
        <taxon>Tracheophyta</taxon>
        <taxon>Spermatophyta</taxon>
        <taxon>Magnoliopsida</taxon>
        <taxon>Liliopsida</taxon>
        <taxon>Zingiberales</taxon>
        <taxon>Musaceae</taxon>
        <taxon>Ensete</taxon>
    </lineage>
</organism>
<dbReference type="EMBL" id="KV875624">
    <property type="protein sequence ID" value="RZR72059.1"/>
    <property type="molecule type" value="Genomic_DNA"/>
</dbReference>
<feature type="chain" id="PRO_5019357681" description="Secreted protein" evidence="2">
    <location>
        <begin position="37"/>
        <end position="126"/>
    </location>
</feature>
<dbReference type="Proteomes" id="UP000290560">
    <property type="component" value="Unassembled WGS sequence"/>
</dbReference>
<feature type="region of interest" description="Disordered" evidence="1">
    <location>
        <begin position="57"/>
        <end position="79"/>
    </location>
</feature>
<gene>
    <name evidence="3" type="ORF">BHM03_00010138</name>
</gene>
<proteinExistence type="predicted"/>
<feature type="signal peptide" evidence="2">
    <location>
        <begin position="1"/>
        <end position="36"/>
    </location>
</feature>